<evidence type="ECO:0000313" key="2">
    <source>
        <dbReference type="EMBL" id="KAF4243660.1"/>
    </source>
</evidence>
<evidence type="ECO:0000313" key="3">
    <source>
        <dbReference type="Proteomes" id="UP000653565"/>
    </source>
</evidence>
<evidence type="ECO:0000256" key="1">
    <source>
        <dbReference type="SAM" id="MobiDB-lite"/>
    </source>
</evidence>
<name>A0A8H4HE55_9EURO</name>
<proteinExistence type="predicted"/>
<reference evidence="2" key="2">
    <citation type="submission" date="2020-04" db="EMBL/GenBank/DDBJ databases">
        <authorList>
            <person name="Santos R.A.C."/>
            <person name="Steenwyk J.L."/>
            <person name="Rivero-Menendez O."/>
            <person name="Mead M.E."/>
            <person name="Silva L.P."/>
            <person name="Bastos R.W."/>
            <person name="Alastruey-Izquierdo A."/>
            <person name="Goldman G.H."/>
            <person name="Rokas A."/>
        </authorList>
    </citation>
    <scope>NUCLEOTIDE SEQUENCE</scope>
    <source>
        <strain evidence="2">CNM-CM6805</strain>
    </source>
</reference>
<feature type="region of interest" description="Disordered" evidence="1">
    <location>
        <begin position="314"/>
        <end position="335"/>
    </location>
</feature>
<protein>
    <submittedName>
        <fullName evidence="2">Uncharacterized protein</fullName>
    </submittedName>
</protein>
<feature type="compositionally biased region" description="Low complexity" evidence="1">
    <location>
        <begin position="316"/>
        <end position="335"/>
    </location>
</feature>
<accession>A0A8H4HE55</accession>
<keyword evidence="3" id="KW-1185">Reference proteome</keyword>
<gene>
    <name evidence="2" type="ORF">CNMCM6805_000383</name>
</gene>
<sequence length="335" mass="36628">MVLSEDAHAMIEDYAQKLLDNNMRLVSIFTTDSHHTHDGSDFLSSEMGIFNQTVFDMFVSPTEVSGESAIEARSPVNGQCQGHGNIQDNLSDFQIKMACGAISQAAAGGVSTVIEVIESKICTEAGTGHPLPSCKTIIGFMKVSGAGFTGLEINNYCPDFLSFFGKCKGSDAKAYAEDKNVEMTAFNSQKDYNCDHTKEKCIEEAAEAIPEGWTNDPRFFEGFFFYDSAEAHLARCHGINDPKLLLMTTPDTGDMGYIITSGGRFYWGDLMIDHIAEITKPRTWPEILRTLATQGERGLRMKALRPVVVDEEEMVVEGQGPSVPSGSDVPSTSEK</sequence>
<organism evidence="2 3">
    <name type="scientific">Aspergillus fumigatiaffinis</name>
    <dbReference type="NCBI Taxonomy" id="340414"/>
    <lineage>
        <taxon>Eukaryota</taxon>
        <taxon>Fungi</taxon>
        <taxon>Dikarya</taxon>
        <taxon>Ascomycota</taxon>
        <taxon>Pezizomycotina</taxon>
        <taxon>Eurotiomycetes</taxon>
        <taxon>Eurotiomycetidae</taxon>
        <taxon>Eurotiales</taxon>
        <taxon>Aspergillaceae</taxon>
        <taxon>Aspergillus</taxon>
        <taxon>Aspergillus subgen. Fumigati</taxon>
    </lineage>
</organism>
<dbReference type="EMBL" id="JAAAPX010000010">
    <property type="protein sequence ID" value="KAF4243660.1"/>
    <property type="molecule type" value="Genomic_DNA"/>
</dbReference>
<dbReference type="AlphaFoldDB" id="A0A8H4HE55"/>
<dbReference type="OrthoDB" id="4479292at2759"/>
<comment type="caution">
    <text evidence="2">The sequence shown here is derived from an EMBL/GenBank/DDBJ whole genome shotgun (WGS) entry which is preliminary data.</text>
</comment>
<dbReference type="Proteomes" id="UP000653565">
    <property type="component" value="Unassembled WGS sequence"/>
</dbReference>
<reference evidence="2" key="1">
    <citation type="journal article" date="2020" name="bioRxiv">
        <title>Genomic and phenotypic heterogeneity of clinical isolates of the human pathogens Aspergillus fumigatus, Aspergillus lentulus and Aspergillus fumigatiaffinis.</title>
        <authorList>
            <person name="dos Santos R.A.C."/>
            <person name="Steenwyk J.L."/>
            <person name="Rivero-Menendez O."/>
            <person name="Mead M.E."/>
            <person name="Silva L.P."/>
            <person name="Bastos R.W."/>
            <person name="Alastruey-Izquierdo A."/>
            <person name="Goldman G.H."/>
            <person name="Rokas A."/>
        </authorList>
    </citation>
    <scope>NUCLEOTIDE SEQUENCE</scope>
    <source>
        <strain evidence="2">CNM-CM6805</strain>
    </source>
</reference>